<dbReference type="Gene3D" id="1.25.40.10">
    <property type="entry name" value="Tetratricopeptide repeat domain"/>
    <property type="match status" value="1"/>
</dbReference>
<dbReference type="InterPro" id="IPR001680">
    <property type="entry name" value="WD40_rpt"/>
</dbReference>
<dbReference type="Pfam" id="PF00400">
    <property type="entry name" value="WD40"/>
    <property type="match status" value="3"/>
</dbReference>
<dbReference type="PROSITE" id="PS50082">
    <property type="entry name" value="WD_REPEATS_2"/>
    <property type="match status" value="3"/>
</dbReference>
<protein>
    <recommendedName>
        <fullName evidence="4">Mitochondrial division protein 1</fullName>
    </recommendedName>
</protein>
<comment type="caution">
    <text evidence="8">The sequence shown here is derived from an EMBL/GenBank/DDBJ whole genome shotgun (WGS) entry which is preliminary data.</text>
</comment>
<evidence type="ECO:0000256" key="4">
    <source>
        <dbReference type="ARBA" id="ARBA00039789"/>
    </source>
</evidence>
<dbReference type="CDD" id="cd00200">
    <property type="entry name" value="WD40"/>
    <property type="match status" value="1"/>
</dbReference>
<dbReference type="AlphaFoldDB" id="A0A9P8I277"/>
<dbReference type="InterPro" id="IPR019775">
    <property type="entry name" value="WD40_repeat_CS"/>
</dbReference>
<dbReference type="EMBL" id="JAGHQL010000165">
    <property type="protein sequence ID" value="KAH0537057.1"/>
    <property type="molecule type" value="Genomic_DNA"/>
</dbReference>
<dbReference type="SMART" id="SM00320">
    <property type="entry name" value="WD40"/>
    <property type="match status" value="3"/>
</dbReference>
<feature type="repeat" description="WD" evidence="6">
    <location>
        <begin position="617"/>
        <end position="644"/>
    </location>
</feature>
<feature type="region of interest" description="Disordered" evidence="7">
    <location>
        <begin position="226"/>
        <end position="261"/>
    </location>
</feature>
<evidence type="ECO:0000256" key="3">
    <source>
        <dbReference type="ARBA" id="ARBA00038415"/>
    </source>
</evidence>
<dbReference type="PROSITE" id="PS50294">
    <property type="entry name" value="WD_REPEATS_REGION"/>
    <property type="match status" value="3"/>
</dbReference>
<dbReference type="InterPro" id="IPR036322">
    <property type="entry name" value="WD40_repeat_dom_sf"/>
</dbReference>
<reference evidence="8" key="1">
    <citation type="submission" date="2021-03" db="EMBL/GenBank/DDBJ databases">
        <title>Comparative genomics and phylogenomic investigation of the class Geoglossomycetes provide insights into ecological specialization and systematics.</title>
        <authorList>
            <person name="Melie T."/>
            <person name="Pirro S."/>
            <person name="Miller A.N."/>
            <person name="Quandt A."/>
        </authorList>
    </citation>
    <scope>NUCLEOTIDE SEQUENCE</scope>
    <source>
        <strain evidence="8">GBOQ0MN5Z8</strain>
    </source>
</reference>
<dbReference type="OrthoDB" id="5089448at2759"/>
<evidence type="ECO:0000256" key="7">
    <source>
        <dbReference type="SAM" id="MobiDB-lite"/>
    </source>
</evidence>
<dbReference type="InterPro" id="IPR011990">
    <property type="entry name" value="TPR-like_helical_dom_sf"/>
</dbReference>
<keyword evidence="2" id="KW-0677">Repeat</keyword>
<sequence>MDPASIVGLAASTVTLLGLLGQGVLSVKAMLHGVRDVHENTRGFGEELDAFHFSLTILDFEIRNGSLIPEIQGWWGATKLDALLTNARKTFSRLETIFHDIQRQRLILQRPREHIRTNLYDREIGHLRLRINTYTLAFNIPVVLLAIHGTRSPNTQMDQNLNLSLLVDRISQLEEGITSISNDIRTFSDGYVANEPTGSPQVESPIRRESEELVGIARTLVSDASSVAASESAQSPPSTVRAFDPAPTPEDPRATPQQGSSDIAECANVGESGHDASCSVAGVPLTTQRRMRVEAWISQPQATRSHSSVPSDPSSMPDIASITFTETSNFSEALHTPPSTINSQDGGDIEAELTEKRYKRARDLMEQQKFREAIPHLKRTLGAIKTVGENPVFQGTREYQKAQYLLATALMGADPNSAEAGTILVELFESRGSQPLERLSAAHLLAQLYLNQHPDDCTEAKKMCLTAVKGRNATLGRTHPETYASIALLCSICQVSNDSDEEVWRDMLYEAQRRHNTDEWKEQRNESPRYRTLEGHSSLVYSVVFSSDGRLVASGSADMTIRLWDTATGAVRCTLGGHSDRVYGVAFSPDGRLVVSGLYDRTVRLWDTATGAVRRTLEGHPGTVYSVAFSPDGRLVASGSGDKTDMTVRLWSPV</sequence>
<dbReference type="PANTHER" id="PTHR22847:SF637">
    <property type="entry name" value="WD REPEAT DOMAIN 5B"/>
    <property type="match status" value="1"/>
</dbReference>
<dbReference type="SUPFAM" id="SSF50978">
    <property type="entry name" value="WD40 repeat-like"/>
    <property type="match status" value="1"/>
</dbReference>
<comment type="similarity">
    <text evidence="3">Belongs to the WD repeat MDV1/CAF4 family.</text>
</comment>
<evidence type="ECO:0000313" key="9">
    <source>
        <dbReference type="Proteomes" id="UP000698800"/>
    </source>
</evidence>
<dbReference type="PANTHER" id="PTHR22847">
    <property type="entry name" value="WD40 REPEAT PROTEIN"/>
    <property type="match status" value="1"/>
</dbReference>
<feature type="repeat" description="WD" evidence="6">
    <location>
        <begin position="575"/>
        <end position="616"/>
    </location>
</feature>
<evidence type="ECO:0000256" key="5">
    <source>
        <dbReference type="ARBA" id="ARBA00043913"/>
    </source>
</evidence>
<gene>
    <name evidence="8" type="ORF">FGG08_006127</name>
</gene>
<proteinExistence type="inferred from homology"/>
<feature type="repeat" description="WD" evidence="6">
    <location>
        <begin position="533"/>
        <end position="574"/>
    </location>
</feature>
<evidence type="ECO:0000256" key="2">
    <source>
        <dbReference type="ARBA" id="ARBA00022737"/>
    </source>
</evidence>
<dbReference type="InterPro" id="IPR015943">
    <property type="entry name" value="WD40/YVTN_repeat-like_dom_sf"/>
</dbReference>
<evidence type="ECO:0000256" key="6">
    <source>
        <dbReference type="PROSITE-ProRule" id="PRU00221"/>
    </source>
</evidence>
<dbReference type="GO" id="GO:1990234">
    <property type="term" value="C:transferase complex"/>
    <property type="evidence" value="ECO:0007669"/>
    <property type="project" value="UniProtKB-ARBA"/>
</dbReference>
<accession>A0A9P8I277</accession>
<evidence type="ECO:0000313" key="8">
    <source>
        <dbReference type="EMBL" id="KAH0537057.1"/>
    </source>
</evidence>
<feature type="compositionally biased region" description="Low complexity" evidence="7">
    <location>
        <begin position="226"/>
        <end position="238"/>
    </location>
</feature>
<dbReference type="Gene3D" id="2.130.10.10">
    <property type="entry name" value="YVTN repeat-like/Quinoprotein amine dehydrogenase"/>
    <property type="match status" value="1"/>
</dbReference>
<dbReference type="GO" id="GO:0005634">
    <property type="term" value="C:nucleus"/>
    <property type="evidence" value="ECO:0007669"/>
    <property type="project" value="TreeGrafter"/>
</dbReference>
<dbReference type="Proteomes" id="UP000698800">
    <property type="component" value="Unassembled WGS sequence"/>
</dbReference>
<name>A0A9P8I277_9PEZI</name>
<keyword evidence="9" id="KW-1185">Reference proteome</keyword>
<evidence type="ECO:0000256" key="1">
    <source>
        <dbReference type="ARBA" id="ARBA00022574"/>
    </source>
</evidence>
<dbReference type="PROSITE" id="PS00678">
    <property type="entry name" value="WD_REPEATS_1"/>
    <property type="match status" value="2"/>
</dbReference>
<keyword evidence="1 6" id="KW-0853">WD repeat</keyword>
<organism evidence="8 9">
    <name type="scientific">Glutinoglossum americanum</name>
    <dbReference type="NCBI Taxonomy" id="1670608"/>
    <lineage>
        <taxon>Eukaryota</taxon>
        <taxon>Fungi</taxon>
        <taxon>Dikarya</taxon>
        <taxon>Ascomycota</taxon>
        <taxon>Pezizomycotina</taxon>
        <taxon>Geoglossomycetes</taxon>
        <taxon>Geoglossales</taxon>
        <taxon>Geoglossaceae</taxon>
        <taxon>Glutinoglossum</taxon>
    </lineage>
</organism>
<comment type="function">
    <text evidence="5">Involved in mitochondrial fission. Acts as an adapter protein required to form mitochondrial fission complexes. Formation of these complexes is required to promote constriction and fission of the mitochondrial compartment at a late step in mitochondrial division.</text>
</comment>